<dbReference type="GO" id="GO:0005634">
    <property type="term" value="C:nucleus"/>
    <property type="evidence" value="ECO:0007669"/>
    <property type="project" value="TreeGrafter"/>
</dbReference>
<organism evidence="5 6">
    <name type="scientific">Leersia perrieri</name>
    <dbReference type="NCBI Taxonomy" id="77586"/>
    <lineage>
        <taxon>Eukaryota</taxon>
        <taxon>Viridiplantae</taxon>
        <taxon>Streptophyta</taxon>
        <taxon>Embryophyta</taxon>
        <taxon>Tracheophyta</taxon>
        <taxon>Spermatophyta</taxon>
        <taxon>Magnoliopsida</taxon>
        <taxon>Liliopsida</taxon>
        <taxon>Poales</taxon>
        <taxon>Poaceae</taxon>
        <taxon>BOP clade</taxon>
        <taxon>Oryzoideae</taxon>
        <taxon>Oryzeae</taxon>
        <taxon>Oryzinae</taxon>
        <taxon>Leersia</taxon>
    </lineage>
</organism>
<accession>A0A0D9WZ80</accession>
<dbReference type="PANTHER" id="PTHR11618">
    <property type="entry name" value="TRANSCRIPTION INITIATION FACTOR IIB-RELATED"/>
    <property type="match status" value="1"/>
</dbReference>
<dbReference type="Gramene" id="LPERR07G13060.1">
    <property type="protein sequence ID" value="LPERR07G13060.1"/>
    <property type="gene ID" value="LPERR07G13060"/>
</dbReference>
<name>A0A0D9WZ80_9ORYZ</name>
<protein>
    <recommendedName>
        <fullName evidence="4">Transcription factor TFIIB cyclin-like domain-containing protein</fullName>
    </recommendedName>
</protein>
<keyword evidence="2" id="KW-0804">Transcription</keyword>
<dbReference type="GO" id="GO:0070897">
    <property type="term" value="P:transcription preinitiation complex assembly"/>
    <property type="evidence" value="ECO:0007669"/>
    <property type="project" value="InterPro"/>
</dbReference>
<dbReference type="InterPro" id="IPR000812">
    <property type="entry name" value="TFIIB"/>
</dbReference>
<dbReference type="InterPro" id="IPR013150">
    <property type="entry name" value="TFIIB_cyclin"/>
</dbReference>
<dbReference type="Proteomes" id="UP000032180">
    <property type="component" value="Chromosome 7"/>
</dbReference>
<proteinExistence type="predicted"/>
<dbReference type="GO" id="GO:0017025">
    <property type="term" value="F:TBP-class protein binding"/>
    <property type="evidence" value="ECO:0007669"/>
    <property type="project" value="InterPro"/>
</dbReference>
<dbReference type="PRINTS" id="PR00685">
    <property type="entry name" value="TIFACTORIIB"/>
</dbReference>
<dbReference type="PANTHER" id="PTHR11618:SF24">
    <property type="entry name" value="OS03G0193600 PROTEIN"/>
    <property type="match status" value="1"/>
</dbReference>
<dbReference type="Gene3D" id="1.10.472.170">
    <property type="match status" value="1"/>
</dbReference>
<evidence type="ECO:0000256" key="2">
    <source>
        <dbReference type="ARBA" id="ARBA00023163"/>
    </source>
</evidence>
<dbReference type="AlphaFoldDB" id="A0A0D9WZ80"/>
<evidence type="ECO:0000313" key="6">
    <source>
        <dbReference type="Proteomes" id="UP000032180"/>
    </source>
</evidence>
<dbReference type="STRING" id="77586.A0A0D9WZ80"/>
<evidence type="ECO:0000256" key="3">
    <source>
        <dbReference type="SAM" id="MobiDB-lite"/>
    </source>
</evidence>
<evidence type="ECO:0000313" key="5">
    <source>
        <dbReference type="EnsemblPlants" id="LPERR07G13060.1"/>
    </source>
</evidence>
<dbReference type="GO" id="GO:0097550">
    <property type="term" value="C:transcription preinitiation complex"/>
    <property type="evidence" value="ECO:0007669"/>
    <property type="project" value="TreeGrafter"/>
</dbReference>
<reference evidence="5" key="3">
    <citation type="submission" date="2015-04" db="UniProtKB">
        <authorList>
            <consortium name="EnsemblPlants"/>
        </authorList>
    </citation>
    <scope>IDENTIFICATION</scope>
</reference>
<dbReference type="eggNOG" id="KOG1597">
    <property type="taxonomic scope" value="Eukaryota"/>
</dbReference>
<feature type="region of interest" description="Disordered" evidence="3">
    <location>
        <begin position="46"/>
        <end position="70"/>
    </location>
</feature>
<dbReference type="eggNOG" id="KOG2403">
    <property type="taxonomic scope" value="Eukaryota"/>
</dbReference>
<reference evidence="5 6" key="1">
    <citation type="submission" date="2012-08" db="EMBL/GenBank/DDBJ databases">
        <title>Oryza genome evolution.</title>
        <authorList>
            <person name="Wing R.A."/>
        </authorList>
    </citation>
    <scope>NUCLEOTIDE SEQUENCE</scope>
</reference>
<keyword evidence="6" id="KW-1185">Reference proteome</keyword>
<evidence type="ECO:0000259" key="4">
    <source>
        <dbReference type="Pfam" id="PF00382"/>
    </source>
</evidence>
<reference evidence="6" key="2">
    <citation type="submission" date="2013-12" db="EMBL/GenBank/DDBJ databases">
        <authorList>
            <person name="Yu Y."/>
            <person name="Lee S."/>
            <person name="de Baynast K."/>
            <person name="Wissotski M."/>
            <person name="Liu L."/>
            <person name="Talag J."/>
            <person name="Goicoechea J."/>
            <person name="Angelova A."/>
            <person name="Jetty R."/>
            <person name="Kudrna D."/>
            <person name="Golser W."/>
            <person name="Rivera L."/>
            <person name="Zhang J."/>
            <person name="Wing R."/>
        </authorList>
    </citation>
    <scope>NUCLEOTIDE SEQUENCE</scope>
</reference>
<keyword evidence="1" id="KW-0805">Transcription regulation</keyword>
<feature type="domain" description="Transcription factor TFIIB cyclin-like" evidence="4">
    <location>
        <begin position="105"/>
        <end position="179"/>
    </location>
</feature>
<dbReference type="InterPro" id="IPR036915">
    <property type="entry name" value="Cyclin-like_sf"/>
</dbReference>
<sequence length="405" mass="44010">MMYGCPDGVRYCHRYQRVTPMVLDHTTGDAICIECAFVPGKLYSDPSRRAASGDDSDDGGSVGGGLASPADPLLPDCEVVAKLQADDAAPRMRKMRGSVNPDMNKALVEGFEAIDDMATRLGLPDTIIDRGKGLLRKLEEAKACRIAKGRSRDALYAACLHTACRMEGSPRTLKELISATSDAATTKRDMGKFINASKRHLGKEVEEAGQEQDQAEDMKRIGGGGGDVVVLRMNAPRRAAGILQEGESIDVRRNPQFIAAAIVYMALQLSGDGRGKDFLEVSAATSVNASTRLYSELAIWWLDGNVISCASWVGMAAVMNSFRSLRCKAMLHVVCTEGPERVKEFIAMGASFDHGEDGRLHFAREVDNDDSITLFDHHFAIDLLTSQLWFGKGSQGIELSQHCTF</sequence>
<dbReference type="EnsemblPlants" id="LPERR07G13060.1">
    <property type="protein sequence ID" value="LPERR07G13060.1"/>
    <property type="gene ID" value="LPERR07G13060"/>
</dbReference>
<dbReference type="SUPFAM" id="SSF47954">
    <property type="entry name" value="Cyclin-like"/>
    <property type="match status" value="1"/>
</dbReference>
<evidence type="ECO:0000256" key="1">
    <source>
        <dbReference type="ARBA" id="ARBA00023015"/>
    </source>
</evidence>
<dbReference type="Pfam" id="PF00382">
    <property type="entry name" value="TFIIB"/>
    <property type="match status" value="1"/>
</dbReference>